<keyword evidence="5 7" id="KW-0408">Iron</keyword>
<evidence type="ECO:0000256" key="7">
    <source>
        <dbReference type="RuleBase" id="RU000461"/>
    </source>
</evidence>
<reference evidence="8 9" key="1">
    <citation type="submission" date="2023-07" db="EMBL/GenBank/DDBJ databases">
        <title>Sequencing the genomes of 1000 actinobacteria strains.</title>
        <authorList>
            <person name="Klenk H.-P."/>
        </authorList>
    </citation>
    <scope>NUCLEOTIDE SEQUENCE [LARGE SCALE GENOMIC DNA]</scope>
    <source>
        <strain evidence="8 9">DSM 44109</strain>
    </source>
</reference>
<evidence type="ECO:0000256" key="5">
    <source>
        <dbReference type="ARBA" id="ARBA00023004"/>
    </source>
</evidence>
<keyword evidence="9" id="KW-1185">Reference proteome</keyword>
<dbReference type="InterPro" id="IPR036396">
    <property type="entry name" value="Cyt_P450_sf"/>
</dbReference>
<dbReference type="Pfam" id="PF00067">
    <property type="entry name" value="p450"/>
    <property type="match status" value="1"/>
</dbReference>
<dbReference type="PANTHER" id="PTHR24291:SF50">
    <property type="entry name" value="BIFUNCTIONAL ALBAFLAVENONE MONOOXYGENASE_TERPENE SYNTHASE"/>
    <property type="match status" value="1"/>
</dbReference>
<dbReference type="InterPro" id="IPR001128">
    <property type="entry name" value="Cyt_P450"/>
</dbReference>
<dbReference type="PROSITE" id="PS00086">
    <property type="entry name" value="CYTOCHROME_P450"/>
    <property type="match status" value="1"/>
</dbReference>
<evidence type="ECO:0000313" key="9">
    <source>
        <dbReference type="Proteomes" id="UP001230426"/>
    </source>
</evidence>
<keyword evidence="6 7" id="KW-0503">Monooxygenase</keyword>
<dbReference type="RefSeq" id="WP_306869887.1">
    <property type="nucleotide sequence ID" value="NZ_JAUSRB010000002.1"/>
</dbReference>
<evidence type="ECO:0000256" key="1">
    <source>
        <dbReference type="ARBA" id="ARBA00010617"/>
    </source>
</evidence>
<dbReference type="PRINTS" id="PR00463">
    <property type="entry name" value="EP450I"/>
</dbReference>
<keyword evidence="3 7" id="KW-0479">Metal-binding</keyword>
<gene>
    <name evidence="8" type="ORF">J2S55_007091</name>
</gene>
<dbReference type="InterPro" id="IPR050196">
    <property type="entry name" value="Cytochrome_P450_Monoox"/>
</dbReference>
<dbReference type="PANTHER" id="PTHR24291">
    <property type="entry name" value="CYTOCHROME P450 FAMILY 4"/>
    <property type="match status" value="1"/>
</dbReference>
<dbReference type="Proteomes" id="UP001230426">
    <property type="component" value="Unassembled WGS sequence"/>
</dbReference>
<dbReference type="Gene3D" id="1.10.630.10">
    <property type="entry name" value="Cytochrome P450"/>
    <property type="match status" value="1"/>
</dbReference>
<keyword evidence="2 7" id="KW-0349">Heme</keyword>
<evidence type="ECO:0000256" key="2">
    <source>
        <dbReference type="ARBA" id="ARBA00022617"/>
    </source>
</evidence>
<evidence type="ECO:0000256" key="3">
    <source>
        <dbReference type="ARBA" id="ARBA00022723"/>
    </source>
</evidence>
<organism evidence="8 9">
    <name type="scientific">Streptosporangium brasiliense</name>
    <dbReference type="NCBI Taxonomy" id="47480"/>
    <lineage>
        <taxon>Bacteria</taxon>
        <taxon>Bacillati</taxon>
        <taxon>Actinomycetota</taxon>
        <taxon>Actinomycetes</taxon>
        <taxon>Streptosporangiales</taxon>
        <taxon>Streptosporangiaceae</taxon>
        <taxon>Streptosporangium</taxon>
    </lineage>
</organism>
<sequence>MPVRISYNDAEPARQADTVPFYRVLPMLARGPVDALAELGRQARGEALRLDLGPFRPYLLTHPEHVQRVLRGNSANYVREGMLWKPLRRLFGTDGILGEGPAWKSSRTILQPLFTARYVASLAEQMADAIAERIDGLDEFARSGRSIDAAEEMTDIVMHATARVLFGDKISPADGRRLAPTFDTLAASMGFRMLMPFMPYSVPLPGDRAFMNAVKAIDEVVYPLIRKARAQPDDGSDIISALCRAHDEDQAGDRQVRDDLVSIFLASTDTTAMSLTWLWPVLHAHPAVAARLYDEVDRVVGAGPARPSHVPELRYTKMVLQELIRLHPPGWVMPRMAVVSDDIGGVRIKAGSIVVTSPYATHRLDEFWERPLDFDPERFSPDIAERRHRYSYFPFGGGPHQCLGQYLFYIEAPLAVATILSRFRPVVRNPGPFTPLPSVALRPKQKIELGLVPVERTPPRPR</sequence>
<evidence type="ECO:0000256" key="4">
    <source>
        <dbReference type="ARBA" id="ARBA00023002"/>
    </source>
</evidence>
<comment type="caution">
    <text evidence="8">The sequence shown here is derived from an EMBL/GenBank/DDBJ whole genome shotgun (WGS) entry which is preliminary data.</text>
</comment>
<name>A0ABT9REY7_9ACTN</name>
<evidence type="ECO:0000256" key="6">
    <source>
        <dbReference type="ARBA" id="ARBA00023033"/>
    </source>
</evidence>
<dbReference type="CDD" id="cd20620">
    <property type="entry name" value="CYP132-like"/>
    <property type="match status" value="1"/>
</dbReference>
<dbReference type="PRINTS" id="PR00385">
    <property type="entry name" value="P450"/>
</dbReference>
<proteinExistence type="inferred from homology"/>
<dbReference type="SUPFAM" id="SSF48264">
    <property type="entry name" value="Cytochrome P450"/>
    <property type="match status" value="1"/>
</dbReference>
<comment type="similarity">
    <text evidence="1 7">Belongs to the cytochrome P450 family.</text>
</comment>
<dbReference type="InterPro" id="IPR002401">
    <property type="entry name" value="Cyt_P450_E_grp-I"/>
</dbReference>
<dbReference type="InterPro" id="IPR017972">
    <property type="entry name" value="Cyt_P450_CS"/>
</dbReference>
<dbReference type="EMBL" id="JAUSRB010000002">
    <property type="protein sequence ID" value="MDP9867825.1"/>
    <property type="molecule type" value="Genomic_DNA"/>
</dbReference>
<accession>A0ABT9REY7</accession>
<keyword evidence="4 7" id="KW-0560">Oxidoreductase</keyword>
<evidence type="ECO:0000313" key="8">
    <source>
        <dbReference type="EMBL" id="MDP9867825.1"/>
    </source>
</evidence>
<protein>
    <submittedName>
        <fullName evidence="8">Cytochrome P450</fullName>
    </submittedName>
</protein>